<evidence type="ECO:0000259" key="8">
    <source>
        <dbReference type="PROSITE" id="PS50880"/>
    </source>
</evidence>
<comment type="function">
    <text evidence="7">May play a role in DNA repair. It seems to be involved in an RecBC-independent recombinational process of DNA repair. It may act with RecF and RecO.</text>
</comment>
<dbReference type="SMART" id="SM00493">
    <property type="entry name" value="TOPRIM"/>
    <property type="match status" value="1"/>
</dbReference>
<accession>A0A8D5UBM4</accession>
<keyword evidence="5 7" id="KW-0233">DNA recombination</keyword>
<name>A0A8D5UBM4_9BACL</name>
<dbReference type="Pfam" id="PF21175">
    <property type="entry name" value="RecR_C"/>
    <property type="match status" value="1"/>
</dbReference>
<dbReference type="InterPro" id="IPR006171">
    <property type="entry name" value="TOPRIM_dom"/>
</dbReference>
<organism evidence="9 10">
    <name type="scientific">Polycladomyces abyssicola</name>
    <dbReference type="NCBI Taxonomy" id="1125966"/>
    <lineage>
        <taxon>Bacteria</taxon>
        <taxon>Bacillati</taxon>
        <taxon>Bacillota</taxon>
        <taxon>Bacilli</taxon>
        <taxon>Bacillales</taxon>
        <taxon>Thermoactinomycetaceae</taxon>
        <taxon>Polycladomyces</taxon>
    </lineage>
</organism>
<dbReference type="Proteomes" id="UP000677436">
    <property type="component" value="Chromosome"/>
</dbReference>
<feature type="domain" description="Toprim" evidence="8">
    <location>
        <begin position="82"/>
        <end position="177"/>
    </location>
</feature>
<dbReference type="PANTHER" id="PTHR30446:SF0">
    <property type="entry name" value="RECOMBINATION PROTEIN RECR"/>
    <property type="match status" value="1"/>
</dbReference>
<keyword evidence="1 7" id="KW-0479">Metal-binding</keyword>
<dbReference type="EMBL" id="AP024601">
    <property type="protein sequence ID" value="BCU80247.1"/>
    <property type="molecule type" value="Genomic_DNA"/>
</dbReference>
<dbReference type="PROSITE" id="PS50880">
    <property type="entry name" value="TOPRIM"/>
    <property type="match status" value="1"/>
</dbReference>
<evidence type="ECO:0000256" key="3">
    <source>
        <dbReference type="ARBA" id="ARBA00022771"/>
    </source>
</evidence>
<dbReference type="Gene3D" id="6.10.250.240">
    <property type="match status" value="1"/>
</dbReference>
<keyword evidence="3 7" id="KW-0863">Zinc-finger</keyword>
<evidence type="ECO:0000256" key="1">
    <source>
        <dbReference type="ARBA" id="ARBA00022723"/>
    </source>
</evidence>
<dbReference type="PANTHER" id="PTHR30446">
    <property type="entry name" value="RECOMBINATION PROTEIN RECR"/>
    <property type="match status" value="1"/>
</dbReference>
<dbReference type="GO" id="GO:0006310">
    <property type="term" value="P:DNA recombination"/>
    <property type="evidence" value="ECO:0007669"/>
    <property type="project" value="UniProtKB-UniRule"/>
</dbReference>
<dbReference type="HAMAP" id="MF_00017">
    <property type="entry name" value="RecR"/>
    <property type="match status" value="1"/>
</dbReference>
<dbReference type="Gene3D" id="3.40.1360.10">
    <property type="match status" value="1"/>
</dbReference>
<dbReference type="AlphaFoldDB" id="A0A8D5UBM4"/>
<keyword evidence="10" id="KW-1185">Reference proteome</keyword>
<evidence type="ECO:0000313" key="10">
    <source>
        <dbReference type="Proteomes" id="UP000677436"/>
    </source>
</evidence>
<dbReference type="InterPro" id="IPR000093">
    <property type="entry name" value="DNA_Rcmb_RecR"/>
</dbReference>
<dbReference type="InterPro" id="IPR034137">
    <property type="entry name" value="TOPRIM_RecR"/>
</dbReference>
<reference evidence="9" key="2">
    <citation type="journal article" date="2021" name="Microbiol. Resour. Announc.">
        <title>Complete Genome Sequence of Polycladomyces abyssicola JIR-001T, Isolated from Hemipelagic Sediment in Deep Seawater.</title>
        <authorList>
            <person name="Tsubouchi T."/>
            <person name="Kaneko Y."/>
        </authorList>
    </citation>
    <scope>NUCLEOTIDE SEQUENCE</scope>
    <source>
        <strain evidence="9">JIR-001</strain>
    </source>
</reference>
<proteinExistence type="inferred from homology"/>
<dbReference type="CDD" id="cd01025">
    <property type="entry name" value="TOPRIM_recR"/>
    <property type="match status" value="1"/>
</dbReference>
<dbReference type="Pfam" id="PF21176">
    <property type="entry name" value="RecR_HhH"/>
    <property type="match status" value="1"/>
</dbReference>
<dbReference type="Pfam" id="PF13662">
    <property type="entry name" value="Toprim_4"/>
    <property type="match status" value="1"/>
</dbReference>
<dbReference type="InterPro" id="IPR023627">
    <property type="entry name" value="Rcmb_RecR"/>
</dbReference>
<dbReference type="KEGG" id="pabs:JIR001_00300"/>
<evidence type="ECO:0000256" key="5">
    <source>
        <dbReference type="ARBA" id="ARBA00023172"/>
    </source>
</evidence>
<dbReference type="GO" id="GO:0006281">
    <property type="term" value="P:DNA repair"/>
    <property type="evidence" value="ECO:0007669"/>
    <property type="project" value="UniProtKB-UniRule"/>
</dbReference>
<keyword evidence="4 7" id="KW-0862">Zinc</keyword>
<gene>
    <name evidence="7 9" type="primary">recR</name>
    <name evidence="9" type="ORF">JIR001_00300</name>
</gene>
<feature type="zinc finger region" description="C4-type" evidence="7">
    <location>
        <begin position="59"/>
        <end position="74"/>
    </location>
</feature>
<sequence length="200" mass="22477">MEVYVPEPISKLIEGFMRLPGIGPKTAQRLAFFVLKMEEEDVLDLAKALVRAKRDLRFCAVCNNISDREVCSICSDKHRDRSTICVVQDPRDVMAMERTREYNGLYHVLHGAISPMEGIGPDELKIPELLKRLEDETVQELILATNPNIEGEATAMYLAKLVKPFGLRVTRIAHGLPVGGDLEYADEVTLTKALEGRREL</sequence>
<dbReference type="InterPro" id="IPR015967">
    <property type="entry name" value="Rcmb_RecR_Znf"/>
</dbReference>
<dbReference type="GO" id="GO:0008270">
    <property type="term" value="F:zinc ion binding"/>
    <property type="evidence" value="ECO:0007669"/>
    <property type="project" value="UniProtKB-KW"/>
</dbReference>
<dbReference type="Gene3D" id="1.10.8.420">
    <property type="entry name" value="RecR Domain 1"/>
    <property type="match status" value="1"/>
</dbReference>
<evidence type="ECO:0000256" key="6">
    <source>
        <dbReference type="ARBA" id="ARBA00023204"/>
    </source>
</evidence>
<dbReference type="SUPFAM" id="SSF111304">
    <property type="entry name" value="Recombination protein RecR"/>
    <property type="match status" value="1"/>
</dbReference>
<reference evidence="9" key="1">
    <citation type="journal article" date="2013" name="Int. J. Syst. Evol. Microbiol.">
        <title>Polycladomyces abyssicola gen. nov., sp. nov., a thermophilic filamentous bacterium isolated from hemipelagic sediment.</title>
        <authorList>
            <person name="Tsubouchi T."/>
            <person name="Shimane Y."/>
            <person name="Mori K."/>
            <person name="Usui K."/>
            <person name="Hiraki T."/>
            <person name="Tame A."/>
            <person name="Uematsu K."/>
            <person name="Maruyama T."/>
            <person name="Hatada Y."/>
        </authorList>
    </citation>
    <scope>NUCLEOTIDE SEQUENCE</scope>
    <source>
        <strain evidence="9">JIR-001</strain>
    </source>
</reference>
<evidence type="ECO:0000256" key="7">
    <source>
        <dbReference type="HAMAP-Rule" id="MF_00017"/>
    </source>
</evidence>
<evidence type="ECO:0000256" key="2">
    <source>
        <dbReference type="ARBA" id="ARBA00022763"/>
    </source>
</evidence>
<protein>
    <recommendedName>
        <fullName evidence="7">Recombination protein RecR</fullName>
    </recommendedName>
</protein>
<keyword evidence="6 7" id="KW-0234">DNA repair</keyword>
<dbReference type="PROSITE" id="PS01300">
    <property type="entry name" value="RECR"/>
    <property type="match status" value="1"/>
</dbReference>
<dbReference type="Gene3D" id="3.30.60.80">
    <property type="match status" value="1"/>
</dbReference>
<comment type="similarity">
    <text evidence="7">Belongs to the RecR family.</text>
</comment>
<dbReference type="GO" id="GO:0003677">
    <property type="term" value="F:DNA binding"/>
    <property type="evidence" value="ECO:0007669"/>
    <property type="project" value="UniProtKB-UniRule"/>
</dbReference>
<evidence type="ECO:0000256" key="4">
    <source>
        <dbReference type="ARBA" id="ARBA00022833"/>
    </source>
</evidence>
<dbReference type="Pfam" id="PF02132">
    <property type="entry name" value="RecR_ZnF"/>
    <property type="match status" value="1"/>
</dbReference>
<evidence type="ECO:0000313" key="9">
    <source>
        <dbReference type="EMBL" id="BCU80247.1"/>
    </source>
</evidence>
<dbReference type="NCBIfam" id="TIGR00615">
    <property type="entry name" value="recR"/>
    <property type="match status" value="1"/>
</dbReference>
<keyword evidence="2 7" id="KW-0227">DNA damage</keyword>